<dbReference type="Pfam" id="PF04176">
    <property type="entry name" value="TIP41"/>
    <property type="match status" value="1"/>
</dbReference>
<feature type="compositionally biased region" description="Polar residues" evidence="2">
    <location>
        <begin position="292"/>
        <end position="301"/>
    </location>
</feature>
<gene>
    <name evidence="3" type="primary">TIP41</name>
    <name evidence="3" type="ORF">OC846_000966</name>
</gene>
<evidence type="ECO:0000256" key="1">
    <source>
        <dbReference type="ARBA" id="ARBA00006658"/>
    </source>
</evidence>
<keyword evidence="4" id="KW-1185">Reference proteome</keyword>
<reference evidence="3" key="1">
    <citation type="journal article" date="2023" name="PhytoFront">
        <title>Draft Genome Resources of Seven Strains of Tilletia horrida, Causal Agent of Kernel Smut of Rice.</title>
        <authorList>
            <person name="Khanal S."/>
            <person name="Antony Babu S."/>
            <person name="Zhou X.G."/>
        </authorList>
    </citation>
    <scope>NUCLEOTIDE SEQUENCE</scope>
    <source>
        <strain evidence="3">TX6</strain>
    </source>
</reference>
<organism evidence="3 4">
    <name type="scientific">Tilletia horrida</name>
    <dbReference type="NCBI Taxonomy" id="155126"/>
    <lineage>
        <taxon>Eukaryota</taxon>
        <taxon>Fungi</taxon>
        <taxon>Dikarya</taxon>
        <taxon>Basidiomycota</taxon>
        <taxon>Ustilaginomycotina</taxon>
        <taxon>Exobasidiomycetes</taxon>
        <taxon>Tilletiales</taxon>
        <taxon>Tilletiaceae</taxon>
        <taxon>Tilletia</taxon>
    </lineage>
</organism>
<sequence>MYHFETDSTPPGTASWNAGSASSASTSTSTSSQPPRTPWQTFEHTYPALTSTDTLFADSPLTDTPAQETAAAATTSSENQNAAAGPSVLARGITISGWSITASKGPIANSAQMDTISSELGIPPPEMLFPSNSLVITHANSGFTYTFDAVRALSSVHGVHSARSHEGMDLREEYERGLTSYTAAGKRLGSKPKSKGIKVSYAQEWGKGRTDLPAASANAAAGGPTLALSARASIPTSEAGSTSSPTSFFGPGVAQAIASAAAANESSDIASARDYDWTYSNTWAGLSHDPTETAQGSSRSPGFQPASHPVLDRIPIEKLGAGSEPILFYDEVVLYHDELADNGDSMLSVKVRVMPSGFLVLQRFLLRVDNVLFRMFDTRMYASFEPSTSTAASASRPAGPVASVYGATARPPAGRNGASIPTMAPTRFPGSSSGAATLSSSNAGQTALAQGINKLSLGPTRRQMKEAAAAAASDTSSETSSSPVNRTAPFVIATSGADANSNRASDLAAESKTSSRSQLRIIRECAGWEASYNEVKAKLPPYKAWDLSPLTDPNWIASTLQSLKPGSASNDPLRTATPAPYGAGAASLIPGRAPGAQIVGVVDEDKWEGVGSRVDVALLPYAP</sequence>
<feature type="region of interest" description="Disordered" evidence="2">
    <location>
        <begin position="55"/>
        <end position="85"/>
    </location>
</feature>
<feature type="region of interest" description="Disordered" evidence="2">
    <location>
        <begin position="461"/>
        <end position="486"/>
    </location>
</feature>
<dbReference type="GO" id="GO:0031929">
    <property type="term" value="P:TOR signaling"/>
    <property type="evidence" value="ECO:0007669"/>
    <property type="project" value="TreeGrafter"/>
</dbReference>
<feature type="compositionally biased region" description="Low complexity" evidence="2">
    <location>
        <begin position="66"/>
        <end position="84"/>
    </location>
</feature>
<feature type="compositionally biased region" description="Low complexity" evidence="2">
    <location>
        <begin position="13"/>
        <end position="32"/>
    </location>
</feature>
<dbReference type="PANTHER" id="PTHR21021">
    <property type="entry name" value="GAF/PUTATIVE CYTOSKELETAL PROTEIN"/>
    <property type="match status" value="1"/>
</dbReference>
<feature type="region of interest" description="Disordered" evidence="2">
    <location>
        <begin position="405"/>
        <end position="439"/>
    </location>
</feature>
<dbReference type="Proteomes" id="UP001176517">
    <property type="component" value="Unassembled WGS sequence"/>
</dbReference>
<feature type="compositionally biased region" description="Low complexity" evidence="2">
    <location>
        <begin position="430"/>
        <end position="439"/>
    </location>
</feature>
<feature type="compositionally biased region" description="Low complexity" evidence="2">
    <location>
        <begin position="466"/>
        <end position="482"/>
    </location>
</feature>
<dbReference type="PANTHER" id="PTHR21021:SF16">
    <property type="entry name" value="TIP41-LIKE PROTEIN"/>
    <property type="match status" value="1"/>
</dbReference>
<proteinExistence type="inferred from homology"/>
<feature type="region of interest" description="Disordered" evidence="2">
    <location>
        <begin position="288"/>
        <end position="307"/>
    </location>
</feature>
<dbReference type="GO" id="GO:0005829">
    <property type="term" value="C:cytosol"/>
    <property type="evidence" value="ECO:0007669"/>
    <property type="project" value="TreeGrafter"/>
</dbReference>
<comment type="similarity">
    <text evidence="1">Belongs to the TIP41 family.</text>
</comment>
<accession>A0AAN6GXA5</accession>
<dbReference type="AlphaFoldDB" id="A0AAN6GXA5"/>
<feature type="region of interest" description="Disordered" evidence="2">
    <location>
        <begin position="1"/>
        <end position="43"/>
    </location>
</feature>
<dbReference type="InterPro" id="IPR051330">
    <property type="entry name" value="Phosphatase_reg/MetRdx"/>
</dbReference>
<dbReference type="EMBL" id="JAPDMZ010000011">
    <property type="protein sequence ID" value="KAK0556777.1"/>
    <property type="molecule type" value="Genomic_DNA"/>
</dbReference>
<evidence type="ECO:0000313" key="4">
    <source>
        <dbReference type="Proteomes" id="UP001176517"/>
    </source>
</evidence>
<evidence type="ECO:0000256" key="2">
    <source>
        <dbReference type="SAM" id="MobiDB-lite"/>
    </source>
</evidence>
<evidence type="ECO:0000313" key="3">
    <source>
        <dbReference type="EMBL" id="KAK0556777.1"/>
    </source>
</evidence>
<protein>
    <submittedName>
        <fullName evidence="3">Tap42 interacting protein</fullName>
    </submittedName>
</protein>
<comment type="caution">
    <text evidence="3">The sequence shown here is derived from an EMBL/GenBank/DDBJ whole genome shotgun (WGS) entry which is preliminary data.</text>
</comment>
<name>A0AAN6GXA5_9BASI</name>
<dbReference type="InterPro" id="IPR007303">
    <property type="entry name" value="TIP41-like"/>
</dbReference>